<name>A0ABW2DNA2_9BACT</name>
<comment type="caution">
    <text evidence="1">The sequence shown here is derived from an EMBL/GenBank/DDBJ whole genome shotgun (WGS) entry which is preliminary data.</text>
</comment>
<keyword evidence="2" id="KW-1185">Reference proteome</keyword>
<evidence type="ECO:0000313" key="2">
    <source>
        <dbReference type="Proteomes" id="UP001596405"/>
    </source>
</evidence>
<dbReference type="Proteomes" id="UP001596405">
    <property type="component" value="Unassembled WGS sequence"/>
</dbReference>
<sequence>MPKFIQLPQEGSALPVLINVSNIYKVDFFNGPERGGREILLRVWVNTPKAIDLITSRFTDAEQGIATYWRLHGILTPAPLTLAQN</sequence>
<reference evidence="2" key="1">
    <citation type="journal article" date="2019" name="Int. J. Syst. Evol. Microbiol.">
        <title>The Global Catalogue of Microorganisms (GCM) 10K type strain sequencing project: providing services to taxonomists for standard genome sequencing and annotation.</title>
        <authorList>
            <consortium name="The Broad Institute Genomics Platform"/>
            <consortium name="The Broad Institute Genome Sequencing Center for Infectious Disease"/>
            <person name="Wu L."/>
            <person name="Ma J."/>
        </authorList>
    </citation>
    <scope>NUCLEOTIDE SEQUENCE [LARGE SCALE GENOMIC DNA]</scope>
    <source>
        <strain evidence="2">CGMCC 4.7393</strain>
    </source>
</reference>
<protein>
    <submittedName>
        <fullName evidence="1">Uncharacterized protein</fullName>
    </submittedName>
</protein>
<dbReference type="RefSeq" id="WP_066621778.1">
    <property type="nucleotide sequence ID" value="NZ_JBHSYQ010000004.1"/>
</dbReference>
<dbReference type="EMBL" id="JBHSYQ010000004">
    <property type="protein sequence ID" value="MFC6998022.1"/>
    <property type="molecule type" value="Genomic_DNA"/>
</dbReference>
<organism evidence="1 2">
    <name type="scientific">Rufibacter roseus</name>
    <dbReference type="NCBI Taxonomy" id="1567108"/>
    <lineage>
        <taxon>Bacteria</taxon>
        <taxon>Pseudomonadati</taxon>
        <taxon>Bacteroidota</taxon>
        <taxon>Cytophagia</taxon>
        <taxon>Cytophagales</taxon>
        <taxon>Hymenobacteraceae</taxon>
        <taxon>Rufibacter</taxon>
    </lineage>
</organism>
<gene>
    <name evidence="1" type="ORF">ACFQHR_10325</name>
</gene>
<proteinExistence type="predicted"/>
<evidence type="ECO:0000313" key="1">
    <source>
        <dbReference type="EMBL" id="MFC6998022.1"/>
    </source>
</evidence>
<accession>A0ABW2DNA2</accession>